<reference evidence="9" key="1">
    <citation type="submission" date="2023-03" db="EMBL/GenBank/DDBJ databases">
        <title>Chitinimonas shenzhenensis gen. nov., sp. nov., a novel member of family Burkholderiaceae isolated from activated sludge collected in Shen Zhen, China.</title>
        <authorList>
            <person name="Wang X."/>
        </authorList>
    </citation>
    <scope>NUCLEOTIDE SEQUENCE</scope>
    <source>
        <strain evidence="9">DQS-5</strain>
    </source>
</reference>
<evidence type="ECO:0000313" key="10">
    <source>
        <dbReference type="Proteomes" id="UP001172778"/>
    </source>
</evidence>
<dbReference type="InterPro" id="IPR026034">
    <property type="entry name" value="MreD_proteobac"/>
</dbReference>
<feature type="transmembrane region" description="Helical" evidence="8">
    <location>
        <begin position="135"/>
        <end position="154"/>
    </location>
</feature>
<dbReference type="PIRSF" id="PIRSF018472">
    <property type="entry name" value="MreD_proteobac"/>
    <property type="match status" value="1"/>
</dbReference>
<keyword evidence="6 8" id="KW-1133">Transmembrane helix</keyword>
<comment type="subcellular location">
    <subcellularLocation>
        <location evidence="1">Cell membrane</location>
        <topology evidence="1">Multi-pass membrane protein</topology>
    </subcellularLocation>
</comment>
<keyword evidence="4 8" id="KW-0812">Transmembrane</keyword>
<evidence type="ECO:0000256" key="4">
    <source>
        <dbReference type="ARBA" id="ARBA00022692"/>
    </source>
</evidence>
<dbReference type="NCBIfam" id="TIGR03426">
    <property type="entry name" value="shape_MreD"/>
    <property type="match status" value="1"/>
</dbReference>
<comment type="similarity">
    <text evidence="2">Belongs to the MreD family.</text>
</comment>
<feature type="transmembrane region" description="Helical" evidence="8">
    <location>
        <begin position="12"/>
        <end position="29"/>
    </location>
</feature>
<evidence type="ECO:0000256" key="2">
    <source>
        <dbReference type="ARBA" id="ARBA00007776"/>
    </source>
</evidence>
<evidence type="ECO:0000256" key="6">
    <source>
        <dbReference type="ARBA" id="ARBA00022989"/>
    </source>
</evidence>
<evidence type="ECO:0000256" key="8">
    <source>
        <dbReference type="SAM" id="Phobius"/>
    </source>
</evidence>
<feature type="transmembrane region" description="Helical" evidence="8">
    <location>
        <begin position="60"/>
        <end position="80"/>
    </location>
</feature>
<dbReference type="EMBL" id="JARRAF010000014">
    <property type="protein sequence ID" value="MDK2124959.1"/>
    <property type="molecule type" value="Genomic_DNA"/>
</dbReference>
<dbReference type="Pfam" id="PF04093">
    <property type="entry name" value="MreD"/>
    <property type="match status" value="1"/>
</dbReference>
<keyword evidence="3" id="KW-1003">Cell membrane</keyword>
<keyword evidence="5" id="KW-0133">Cell shape</keyword>
<gene>
    <name evidence="9" type="primary">mreD</name>
    <name evidence="9" type="ORF">PZA18_12970</name>
</gene>
<evidence type="ECO:0000256" key="5">
    <source>
        <dbReference type="ARBA" id="ARBA00022960"/>
    </source>
</evidence>
<proteinExistence type="inferred from homology"/>
<organism evidence="9 10">
    <name type="scientific">Parachitinimonas caeni</name>
    <dbReference type="NCBI Taxonomy" id="3031301"/>
    <lineage>
        <taxon>Bacteria</taxon>
        <taxon>Pseudomonadati</taxon>
        <taxon>Pseudomonadota</taxon>
        <taxon>Betaproteobacteria</taxon>
        <taxon>Neisseriales</taxon>
        <taxon>Chitinibacteraceae</taxon>
        <taxon>Parachitinimonas</taxon>
    </lineage>
</organism>
<dbReference type="PANTHER" id="PTHR37484">
    <property type="entry name" value="ROD SHAPE-DETERMINING PROTEIN MRED"/>
    <property type="match status" value="1"/>
</dbReference>
<evidence type="ECO:0000256" key="7">
    <source>
        <dbReference type="ARBA" id="ARBA00023136"/>
    </source>
</evidence>
<protein>
    <submittedName>
        <fullName evidence="9">Rod shape-determining protein MreD</fullName>
    </submittedName>
</protein>
<dbReference type="Proteomes" id="UP001172778">
    <property type="component" value="Unassembled WGS sequence"/>
</dbReference>
<evidence type="ECO:0000256" key="1">
    <source>
        <dbReference type="ARBA" id="ARBA00004651"/>
    </source>
</evidence>
<feature type="transmembrane region" description="Helical" evidence="8">
    <location>
        <begin position="101"/>
        <end position="123"/>
    </location>
</feature>
<accession>A0ABT7DYR3</accession>
<keyword evidence="10" id="KW-1185">Reference proteome</keyword>
<dbReference type="InterPro" id="IPR007227">
    <property type="entry name" value="Cell_shape_determining_MreD"/>
</dbReference>
<dbReference type="PANTHER" id="PTHR37484:SF1">
    <property type="entry name" value="ROD SHAPE-DETERMINING PROTEIN MRED"/>
    <property type="match status" value="1"/>
</dbReference>
<evidence type="ECO:0000313" key="9">
    <source>
        <dbReference type="EMBL" id="MDK2124959.1"/>
    </source>
</evidence>
<keyword evidence="7 8" id="KW-0472">Membrane</keyword>
<comment type="caution">
    <text evidence="9">The sequence shown here is derived from an EMBL/GenBank/DDBJ whole genome shotgun (WGS) entry which is preliminary data.</text>
</comment>
<dbReference type="RefSeq" id="WP_284101273.1">
    <property type="nucleotide sequence ID" value="NZ_JARRAF010000014.1"/>
</dbReference>
<evidence type="ECO:0000256" key="3">
    <source>
        <dbReference type="ARBA" id="ARBA00022475"/>
    </source>
</evidence>
<name>A0ABT7DYR3_9NEIS</name>
<sequence>MPVTRELLKPVKTSFIIFSFIVALLFNLIPFPFSHGNLFVLPDLVALLLLYWGMHQPRKVGVGTAFWLGLALDIADANVFGQHSLAYCLTTYVVASRRRQLAVFPLWQQALYMLGLLLLNQFIMQLVRKILGAPFIGWGYFVGCFIAALLWPLITRLLQHPQRKESPSEL</sequence>